<dbReference type="InParanoid" id="A0A3P8XQ07"/>
<dbReference type="GO" id="GO:0007601">
    <property type="term" value="P:visual perception"/>
    <property type="evidence" value="ECO:0007669"/>
    <property type="project" value="TreeGrafter"/>
</dbReference>
<dbReference type="Gene3D" id="2.60.20.10">
    <property type="entry name" value="Crystallins"/>
    <property type="match status" value="2"/>
</dbReference>
<proteinExistence type="inferred from homology"/>
<dbReference type="InterPro" id="IPR050252">
    <property type="entry name" value="Beta/Gamma-Crystallin"/>
</dbReference>
<dbReference type="OMA" id="MGRSHEC"/>
<feature type="domain" description="Beta/gamma crystallin 'Greek key'" evidence="5">
    <location>
        <begin position="135"/>
        <end position="185"/>
    </location>
</feature>
<feature type="domain" description="Beta/gamma crystallin 'Greek key'" evidence="5">
    <location>
        <begin position="8"/>
        <end position="46"/>
    </location>
</feature>
<protein>
    <recommendedName>
        <fullName evidence="5">Beta/gamma crystallin 'Greek key' domain-containing protein</fullName>
    </recommendedName>
</protein>
<dbReference type="Proteomes" id="UP000265140">
    <property type="component" value="Chromosome 16"/>
</dbReference>
<dbReference type="FunFam" id="2.60.20.10:FF:000003">
    <property type="entry name" value="Crystallin gamma S"/>
    <property type="match status" value="1"/>
</dbReference>
<accession>A0A3P8XQ07</accession>
<evidence type="ECO:0000256" key="4">
    <source>
        <dbReference type="ARBA" id="ARBA00022737"/>
    </source>
</evidence>
<dbReference type="OrthoDB" id="8682393at2759"/>
<dbReference type="Bgee" id="ENSELUG00000007453">
    <property type="expression patterns" value="Expressed in camera-type eye and 3 other cell types or tissues"/>
</dbReference>
<keyword evidence="7" id="KW-1185">Reference proteome</keyword>
<name>A0A3P8XQ07_ESOLU</name>
<reference evidence="6" key="3">
    <citation type="submission" date="2025-08" db="UniProtKB">
        <authorList>
            <consortium name="Ensembl"/>
        </authorList>
    </citation>
    <scope>IDENTIFICATION</scope>
</reference>
<dbReference type="InterPro" id="IPR001064">
    <property type="entry name" value="Beta/gamma_crystallin"/>
</dbReference>
<reference evidence="6" key="4">
    <citation type="submission" date="2025-09" db="UniProtKB">
        <authorList>
            <consortium name="Ensembl"/>
        </authorList>
    </citation>
    <scope>IDENTIFICATION</scope>
</reference>
<evidence type="ECO:0000259" key="5">
    <source>
        <dbReference type="PROSITE" id="PS50915"/>
    </source>
</evidence>
<dbReference type="KEGG" id="els:105016394"/>
<dbReference type="AlphaFoldDB" id="A0A3P8XQ07"/>
<dbReference type="PANTHER" id="PTHR11818">
    <property type="entry name" value="BETA/GAMMA CRYSTALLIN"/>
    <property type="match status" value="1"/>
</dbReference>
<evidence type="ECO:0000313" key="6">
    <source>
        <dbReference type="Ensembl" id="ENSELUP00000006587.1"/>
    </source>
</evidence>
<comment type="function">
    <text evidence="1">Crystallins are the dominant structural components of the vertebrate eye lens.</text>
</comment>
<evidence type="ECO:0000313" key="7">
    <source>
        <dbReference type="Proteomes" id="UP000265140"/>
    </source>
</evidence>
<dbReference type="GO" id="GO:0005212">
    <property type="term" value="F:structural constituent of eye lens"/>
    <property type="evidence" value="ECO:0007669"/>
    <property type="project" value="UniProtKB-KW"/>
</dbReference>
<dbReference type="PANTHER" id="PTHR11818:SF62">
    <property type="entry name" value="CRYGM2B PROTEIN-RELATED"/>
    <property type="match status" value="1"/>
</dbReference>
<dbReference type="PRINTS" id="PR01367">
    <property type="entry name" value="BGCRYSTALLIN"/>
</dbReference>
<reference evidence="7" key="1">
    <citation type="journal article" date="2014" name="PLoS ONE">
        <title>The genome and linkage map of the northern pike (Esox lucius): conserved synteny revealed between the salmonid sister group and the Neoteleostei.</title>
        <authorList>
            <person name="Rondeau E.B."/>
            <person name="Minkley D.R."/>
            <person name="Leong J.S."/>
            <person name="Messmer A.M."/>
            <person name="Jantzen J.R."/>
            <person name="von Schalburg K.R."/>
            <person name="Lemon C."/>
            <person name="Bird N.H."/>
            <person name="Koop B.F."/>
        </authorList>
    </citation>
    <scope>NUCLEOTIDE SEQUENCE</scope>
</reference>
<comment type="similarity">
    <text evidence="2">Belongs to the beta/gamma-crystallin family.</text>
</comment>
<dbReference type="Ensembl" id="ENSELUT00000008694.3">
    <property type="protein sequence ID" value="ENSELUP00000006587.1"/>
    <property type="gene ID" value="ENSELUG00000007453.3"/>
</dbReference>
<keyword evidence="3" id="KW-0273">Eye lens protein</keyword>
<dbReference type="GO" id="GO:0002088">
    <property type="term" value="P:lens development in camera-type eye"/>
    <property type="evidence" value="ECO:0007669"/>
    <property type="project" value="TreeGrafter"/>
</dbReference>
<dbReference type="Pfam" id="PF00030">
    <property type="entry name" value="Crystall"/>
    <property type="match status" value="2"/>
</dbReference>
<evidence type="ECO:0000256" key="1">
    <source>
        <dbReference type="ARBA" id="ARBA00003689"/>
    </source>
</evidence>
<keyword evidence="4" id="KW-0677">Repeat</keyword>
<feature type="domain" description="Beta/gamma crystallin 'Greek key'" evidence="5">
    <location>
        <begin position="47"/>
        <end position="88"/>
    </location>
</feature>
<evidence type="ECO:0000256" key="2">
    <source>
        <dbReference type="ARBA" id="ARBA00009646"/>
    </source>
</evidence>
<gene>
    <name evidence="6" type="primary">HNRNPH3</name>
</gene>
<dbReference type="PROSITE" id="PS50915">
    <property type="entry name" value="CRYSTALLIN_BETA_GAMMA"/>
    <property type="match status" value="3"/>
</dbReference>
<dbReference type="InterPro" id="IPR011024">
    <property type="entry name" value="G_crystallin-like"/>
</dbReference>
<sequence length="189" mass="21881">MTNQNLKSRIVFFENRNFMGRSYECSSDCPDLFAFLSRCHSCKVEAGCFVLYDRTNYTGNQHFLRKGEHFDYQTMRMTDGLRSCRVVPLHKGSYKMKIYEREGLGGQAHEISEDCDNIAERYRMTSCMSCHVTDGHWLMYELPHFRGRMMYLRPGEYRHFSLGMGSMGGAGGMGGLRFTSMRRIGESGY</sequence>
<dbReference type="FunFam" id="2.60.20.10:FF:000001">
    <property type="entry name" value="Crystallin gamma S"/>
    <property type="match status" value="1"/>
</dbReference>
<organism evidence="6 7">
    <name type="scientific">Esox lucius</name>
    <name type="common">Northern pike</name>
    <dbReference type="NCBI Taxonomy" id="8010"/>
    <lineage>
        <taxon>Eukaryota</taxon>
        <taxon>Metazoa</taxon>
        <taxon>Chordata</taxon>
        <taxon>Craniata</taxon>
        <taxon>Vertebrata</taxon>
        <taxon>Euteleostomi</taxon>
        <taxon>Actinopterygii</taxon>
        <taxon>Neopterygii</taxon>
        <taxon>Teleostei</taxon>
        <taxon>Protacanthopterygii</taxon>
        <taxon>Esociformes</taxon>
        <taxon>Esocidae</taxon>
        <taxon>Esox</taxon>
    </lineage>
</organism>
<dbReference type="GeneTree" id="ENSGT00940000163149"/>
<evidence type="ECO:0000256" key="3">
    <source>
        <dbReference type="ARBA" id="ARBA00022613"/>
    </source>
</evidence>
<dbReference type="SUPFAM" id="SSF49695">
    <property type="entry name" value="gamma-Crystallin-like"/>
    <property type="match status" value="1"/>
</dbReference>
<reference evidence="6" key="2">
    <citation type="submission" date="2020-02" db="EMBL/GenBank/DDBJ databases">
        <title>Esox lucius (northern pike) genome, fEsoLuc1, primary haplotype.</title>
        <authorList>
            <person name="Myers G."/>
            <person name="Karagic N."/>
            <person name="Meyer A."/>
            <person name="Pippel M."/>
            <person name="Reichard M."/>
            <person name="Winkler S."/>
            <person name="Tracey A."/>
            <person name="Sims Y."/>
            <person name="Howe K."/>
            <person name="Rhie A."/>
            <person name="Formenti G."/>
            <person name="Durbin R."/>
            <person name="Fedrigo O."/>
            <person name="Jarvis E.D."/>
        </authorList>
    </citation>
    <scope>NUCLEOTIDE SEQUENCE [LARGE SCALE GENOMIC DNA]</scope>
</reference>
<dbReference type="SMART" id="SM00247">
    <property type="entry name" value="XTALbg"/>
    <property type="match status" value="2"/>
</dbReference>